<name>A0A9Q0IJ17_9TELE</name>
<organism evidence="1 2">
    <name type="scientific">Muraenolepis orangiensis</name>
    <name type="common">Patagonian moray cod</name>
    <dbReference type="NCBI Taxonomy" id="630683"/>
    <lineage>
        <taxon>Eukaryota</taxon>
        <taxon>Metazoa</taxon>
        <taxon>Chordata</taxon>
        <taxon>Craniata</taxon>
        <taxon>Vertebrata</taxon>
        <taxon>Euteleostomi</taxon>
        <taxon>Actinopterygii</taxon>
        <taxon>Neopterygii</taxon>
        <taxon>Teleostei</taxon>
        <taxon>Neoteleostei</taxon>
        <taxon>Acanthomorphata</taxon>
        <taxon>Zeiogadaria</taxon>
        <taxon>Gadariae</taxon>
        <taxon>Gadiformes</taxon>
        <taxon>Muraenolepidoidei</taxon>
        <taxon>Muraenolepididae</taxon>
        <taxon>Muraenolepis</taxon>
    </lineage>
</organism>
<comment type="caution">
    <text evidence="1">The sequence shown here is derived from an EMBL/GenBank/DDBJ whole genome shotgun (WGS) entry which is preliminary data.</text>
</comment>
<dbReference type="Proteomes" id="UP001148018">
    <property type="component" value="Unassembled WGS sequence"/>
</dbReference>
<evidence type="ECO:0000313" key="1">
    <source>
        <dbReference type="EMBL" id="KAJ3599755.1"/>
    </source>
</evidence>
<protein>
    <submittedName>
        <fullName evidence="1">Uncharacterized protein</fullName>
    </submittedName>
</protein>
<gene>
    <name evidence="1" type="ORF">NHX12_033711</name>
</gene>
<evidence type="ECO:0000313" key="2">
    <source>
        <dbReference type="Proteomes" id="UP001148018"/>
    </source>
</evidence>
<proteinExistence type="predicted"/>
<keyword evidence="2" id="KW-1185">Reference proteome</keyword>
<reference evidence="1" key="1">
    <citation type="submission" date="2022-07" db="EMBL/GenBank/DDBJ databases">
        <title>Chromosome-level genome of Muraenolepis orangiensis.</title>
        <authorList>
            <person name="Kim J."/>
        </authorList>
    </citation>
    <scope>NUCLEOTIDE SEQUENCE</scope>
    <source>
        <strain evidence="1">KU_S4_2022</strain>
        <tissue evidence="1">Muscle</tissue>
    </source>
</reference>
<dbReference type="AlphaFoldDB" id="A0A9Q0IJ17"/>
<accession>A0A9Q0IJ17</accession>
<sequence length="252" mass="27393">GGPWAWGGGQSSGRPLGLGAAEPIYQSQFVARTQGPCGWEPGAGPQYSLSPSWSYSMPHGFLQPGNGAYQHSKAFPEPIYQSQFPGNGDYQHSKAFLGPEPIYQSQFVARTQGPCGWEPGAGPQYSLSPSWSYSMPHGFLQPGNGAYQHSKAFLGPEPIYQSQFVARTQGPCGWEPGAGPQYSLSPSWSYRMPHGFLQPGNGAYQHSKAFLGPGSVGIPNQNFLMVQHGAESTIREQSTIRYVFYREQRAPS</sequence>
<feature type="non-terminal residue" evidence="1">
    <location>
        <position position="1"/>
    </location>
</feature>
<dbReference type="EMBL" id="JANIIK010000048">
    <property type="protein sequence ID" value="KAJ3599755.1"/>
    <property type="molecule type" value="Genomic_DNA"/>
</dbReference>
<feature type="non-terminal residue" evidence="1">
    <location>
        <position position="252"/>
    </location>
</feature>